<proteinExistence type="predicted"/>
<feature type="domain" description="Acyltransferase 3" evidence="2">
    <location>
        <begin position="7"/>
        <end position="359"/>
    </location>
</feature>
<gene>
    <name evidence="3" type="ORF">MTP16_08010</name>
</gene>
<accession>A0ABY4B8T2</accession>
<keyword evidence="4" id="KW-1185">Reference proteome</keyword>
<dbReference type="Proteomes" id="UP000831390">
    <property type="component" value="Chromosome"/>
</dbReference>
<organism evidence="3 4">
    <name type="scientific">Hymenobacter monticola</name>
    <dbReference type="NCBI Taxonomy" id="1705399"/>
    <lineage>
        <taxon>Bacteria</taxon>
        <taxon>Pseudomonadati</taxon>
        <taxon>Bacteroidota</taxon>
        <taxon>Cytophagia</taxon>
        <taxon>Cytophagales</taxon>
        <taxon>Hymenobacteraceae</taxon>
        <taxon>Hymenobacter</taxon>
    </lineage>
</organism>
<reference evidence="3 4" key="1">
    <citation type="submission" date="2022-03" db="EMBL/GenBank/DDBJ databases">
        <title>Hymenobactersp. isolated from the air.</title>
        <authorList>
            <person name="Won M."/>
            <person name="Kwon S.-W."/>
        </authorList>
    </citation>
    <scope>NUCLEOTIDE SEQUENCE [LARGE SCALE GENOMIC DNA]</scope>
    <source>
        <strain evidence="3 4">KACC 22596</strain>
    </source>
</reference>
<feature type="transmembrane region" description="Helical" evidence="1">
    <location>
        <begin position="149"/>
        <end position="169"/>
    </location>
</feature>
<evidence type="ECO:0000313" key="4">
    <source>
        <dbReference type="Proteomes" id="UP000831390"/>
    </source>
</evidence>
<evidence type="ECO:0000256" key="1">
    <source>
        <dbReference type="SAM" id="Phobius"/>
    </source>
</evidence>
<keyword evidence="3" id="KW-0808">Transferase</keyword>
<keyword evidence="1" id="KW-0472">Membrane</keyword>
<dbReference type="InterPro" id="IPR050879">
    <property type="entry name" value="Acyltransferase_3"/>
</dbReference>
<name>A0ABY4B8T2_9BACT</name>
<dbReference type="EMBL" id="CP094534">
    <property type="protein sequence ID" value="UOE35584.1"/>
    <property type="molecule type" value="Genomic_DNA"/>
</dbReference>
<feature type="transmembrane region" description="Helical" evidence="1">
    <location>
        <begin position="210"/>
        <end position="233"/>
    </location>
</feature>
<dbReference type="PANTHER" id="PTHR23028">
    <property type="entry name" value="ACETYLTRANSFERASE"/>
    <property type="match status" value="1"/>
</dbReference>
<feature type="transmembrane region" description="Helical" evidence="1">
    <location>
        <begin position="47"/>
        <end position="67"/>
    </location>
</feature>
<dbReference type="Pfam" id="PF01757">
    <property type="entry name" value="Acyl_transf_3"/>
    <property type="match status" value="1"/>
</dbReference>
<protein>
    <submittedName>
        <fullName evidence="3">Acyltransferase</fullName>
    </submittedName>
</protein>
<feature type="transmembrane region" description="Helical" evidence="1">
    <location>
        <begin position="314"/>
        <end position="334"/>
    </location>
</feature>
<keyword evidence="1" id="KW-1133">Transmembrane helix</keyword>
<sequence>MKTYFPALTGVRAVAAYMVVLVHLTSLESAASLPFFKMWVVEYMRQFGIGVVIFFVLSGFLITTRYAEGIELRGVWFRRYLQNRFARIYPIYFLLTAFTFGVMLLRPTHGWWEWAADATGPEKLAAVLLNTTLLRGYFNQFAVLGLPTAWSLTVEETFYLCAPLLLLGLRRNLRRVVLYPVALLALGLALVAFCARILPYYGLMQDVRFMLGMTFFGRAAEFFWGMALALWVARQRRLLARRGRYTLLGASGIMLYMAATALLGHYCPTCFDRTGVDWYLVETLASSTLLPVFICSLFWGLISEQTWLRWLLETRLLTLLGKASYALYLLHLGTVDYLFRVYVSNNSLVCLLAYTLLSIGLYQAVERPLQKWLRARPLPARAAAPAATGIESA</sequence>
<feature type="transmembrane region" description="Helical" evidence="1">
    <location>
        <begin position="278"/>
        <end position="302"/>
    </location>
</feature>
<feature type="transmembrane region" description="Helical" evidence="1">
    <location>
        <begin position="88"/>
        <end position="105"/>
    </location>
</feature>
<feature type="transmembrane region" description="Helical" evidence="1">
    <location>
        <begin position="7"/>
        <end position="27"/>
    </location>
</feature>
<evidence type="ECO:0000259" key="2">
    <source>
        <dbReference type="Pfam" id="PF01757"/>
    </source>
</evidence>
<evidence type="ECO:0000313" key="3">
    <source>
        <dbReference type="EMBL" id="UOE35584.1"/>
    </source>
</evidence>
<keyword evidence="1" id="KW-0812">Transmembrane</keyword>
<feature type="transmembrane region" description="Helical" evidence="1">
    <location>
        <begin position="176"/>
        <end position="198"/>
    </location>
</feature>
<dbReference type="PANTHER" id="PTHR23028:SF53">
    <property type="entry name" value="ACYL_TRANSF_3 DOMAIN-CONTAINING PROTEIN"/>
    <property type="match status" value="1"/>
</dbReference>
<dbReference type="InterPro" id="IPR002656">
    <property type="entry name" value="Acyl_transf_3_dom"/>
</dbReference>
<keyword evidence="3" id="KW-0012">Acyltransferase</keyword>
<feature type="transmembrane region" description="Helical" evidence="1">
    <location>
        <begin position="346"/>
        <end position="365"/>
    </location>
</feature>
<dbReference type="GO" id="GO:0016746">
    <property type="term" value="F:acyltransferase activity"/>
    <property type="evidence" value="ECO:0007669"/>
    <property type="project" value="UniProtKB-KW"/>
</dbReference>
<feature type="transmembrane region" description="Helical" evidence="1">
    <location>
        <begin position="245"/>
        <end position="266"/>
    </location>
</feature>
<dbReference type="RefSeq" id="WP_243517912.1">
    <property type="nucleotide sequence ID" value="NZ_CP094534.1"/>
</dbReference>